<name>A0A432YBE0_9GAMM</name>
<evidence type="ECO:0008006" key="4">
    <source>
        <dbReference type="Google" id="ProtNLM"/>
    </source>
</evidence>
<accession>A0A432YBE0</accession>
<keyword evidence="1" id="KW-0812">Transmembrane</keyword>
<dbReference type="Pfam" id="PF14316">
    <property type="entry name" value="DUF4381"/>
    <property type="match status" value="1"/>
</dbReference>
<evidence type="ECO:0000256" key="1">
    <source>
        <dbReference type="SAM" id="Phobius"/>
    </source>
</evidence>
<reference evidence="3" key="1">
    <citation type="journal article" date="2018" name="Front. Microbiol.">
        <title>Genome-Based Analysis Reveals the Taxonomy and Diversity of the Family Idiomarinaceae.</title>
        <authorList>
            <person name="Liu Y."/>
            <person name="Lai Q."/>
            <person name="Shao Z."/>
        </authorList>
    </citation>
    <scope>NUCLEOTIDE SEQUENCE [LARGE SCALE GENOMIC DNA]</scope>
    <source>
        <strain evidence="3">F23</strain>
    </source>
</reference>
<dbReference type="OrthoDB" id="283083at2"/>
<organism evidence="2 3">
    <name type="scientific">Idiomarina fontislapidosi</name>
    <dbReference type="NCBI Taxonomy" id="263723"/>
    <lineage>
        <taxon>Bacteria</taxon>
        <taxon>Pseudomonadati</taxon>
        <taxon>Pseudomonadota</taxon>
        <taxon>Gammaproteobacteria</taxon>
        <taxon>Alteromonadales</taxon>
        <taxon>Idiomarinaceae</taxon>
        <taxon>Idiomarina</taxon>
    </lineage>
</organism>
<dbReference type="EMBL" id="PIPV01000001">
    <property type="protein sequence ID" value="RUO58186.1"/>
    <property type="molecule type" value="Genomic_DNA"/>
</dbReference>
<dbReference type="InterPro" id="IPR025489">
    <property type="entry name" value="DUF4381"/>
</dbReference>
<gene>
    <name evidence="2" type="ORF">CWE25_00900</name>
</gene>
<evidence type="ECO:0000313" key="3">
    <source>
        <dbReference type="Proteomes" id="UP000287330"/>
    </source>
</evidence>
<proteinExistence type="predicted"/>
<feature type="transmembrane region" description="Helical" evidence="1">
    <location>
        <begin position="31"/>
        <end position="50"/>
    </location>
</feature>
<sequence length="155" mass="17871">MSGLKQQADISQLKDIVEPQSASFLPLATPVWVTLILVLIGLSVAVIYLWRAHQRRKPLRYAQQSLHQLQQPTAKDITFIAKRAALVYFPRRQIAQLSGRTWLEFLGANEQQHGELLANADRLLFQPGHQEWVNQYQALVENWLSQSPRRLTRHV</sequence>
<dbReference type="RefSeq" id="WP_110572246.1">
    <property type="nucleotide sequence ID" value="NZ_PIPV01000001.1"/>
</dbReference>
<comment type="caution">
    <text evidence="2">The sequence shown here is derived from an EMBL/GenBank/DDBJ whole genome shotgun (WGS) entry which is preliminary data.</text>
</comment>
<keyword evidence="1" id="KW-0472">Membrane</keyword>
<keyword evidence="1" id="KW-1133">Transmembrane helix</keyword>
<dbReference type="AlphaFoldDB" id="A0A432YBE0"/>
<keyword evidence="3" id="KW-1185">Reference proteome</keyword>
<dbReference type="Proteomes" id="UP000287330">
    <property type="component" value="Unassembled WGS sequence"/>
</dbReference>
<protein>
    <recommendedName>
        <fullName evidence="4">DUF4381 domain-containing protein</fullName>
    </recommendedName>
</protein>
<evidence type="ECO:0000313" key="2">
    <source>
        <dbReference type="EMBL" id="RUO58186.1"/>
    </source>
</evidence>